<name>A0A2J6RD15_HYAVF</name>
<accession>A0A2J6RD15</accession>
<proteinExistence type="predicted"/>
<organism evidence="1 2">
    <name type="scientific">Hyaloscypha variabilis (strain UAMH 11265 / GT02V1 / F)</name>
    <name type="common">Meliniomyces variabilis</name>
    <dbReference type="NCBI Taxonomy" id="1149755"/>
    <lineage>
        <taxon>Eukaryota</taxon>
        <taxon>Fungi</taxon>
        <taxon>Dikarya</taxon>
        <taxon>Ascomycota</taxon>
        <taxon>Pezizomycotina</taxon>
        <taxon>Leotiomycetes</taxon>
        <taxon>Helotiales</taxon>
        <taxon>Hyaloscyphaceae</taxon>
        <taxon>Hyaloscypha</taxon>
        <taxon>Hyaloscypha variabilis</taxon>
    </lineage>
</organism>
<reference evidence="1 2" key="1">
    <citation type="submission" date="2016-04" db="EMBL/GenBank/DDBJ databases">
        <title>A degradative enzymes factory behind the ericoid mycorrhizal symbiosis.</title>
        <authorList>
            <consortium name="DOE Joint Genome Institute"/>
            <person name="Martino E."/>
            <person name="Morin E."/>
            <person name="Grelet G."/>
            <person name="Kuo A."/>
            <person name="Kohler A."/>
            <person name="Daghino S."/>
            <person name="Barry K."/>
            <person name="Choi C."/>
            <person name="Cichocki N."/>
            <person name="Clum A."/>
            <person name="Copeland A."/>
            <person name="Hainaut M."/>
            <person name="Haridas S."/>
            <person name="Labutti K."/>
            <person name="Lindquist E."/>
            <person name="Lipzen A."/>
            <person name="Khouja H.-R."/>
            <person name="Murat C."/>
            <person name="Ohm R."/>
            <person name="Olson A."/>
            <person name="Spatafora J."/>
            <person name="Veneault-Fourrey C."/>
            <person name="Henrissat B."/>
            <person name="Grigoriev I."/>
            <person name="Martin F."/>
            <person name="Perotto S."/>
        </authorList>
    </citation>
    <scope>NUCLEOTIDE SEQUENCE [LARGE SCALE GENOMIC DNA]</scope>
    <source>
        <strain evidence="1 2">F</strain>
    </source>
</reference>
<keyword evidence="2" id="KW-1185">Reference proteome</keyword>
<gene>
    <name evidence="1" type="ORF">L207DRAFT_106926</name>
</gene>
<dbReference type="Proteomes" id="UP000235786">
    <property type="component" value="Unassembled WGS sequence"/>
</dbReference>
<dbReference type="AlphaFoldDB" id="A0A2J6RD15"/>
<protein>
    <submittedName>
        <fullName evidence="1">Uncharacterized protein</fullName>
    </submittedName>
</protein>
<sequence length="150" mass="16701">MEPKGWSHKINSFLEPEDANADEDRDVRRFKGLCSLATNFCSLDSGLLAQEESCEFVGFSRLCGPLSPPCSSRFRASRFPISSSTTYDAIILSDGRLICSHLKARCLPGSQGKPVVTCKVRSCCVRSLLHECSTVFLQHKRLSDWELNDP</sequence>
<dbReference type="EMBL" id="KZ613951">
    <property type="protein sequence ID" value="PMD36402.1"/>
    <property type="molecule type" value="Genomic_DNA"/>
</dbReference>
<evidence type="ECO:0000313" key="1">
    <source>
        <dbReference type="EMBL" id="PMD36402.1"/>
    </source>
</evidence>
<evidence type="ECO:0000313" key="2">
    <source>
        <dbReference type="Proteomes" id="UP000235786"/>
    </source>
</evidence>